<sequence length="175" mass="18457">METSIEQTHKKRSPGKSLISSAWRRLKPNRLFLRLEESVEGFEKLGFFSERAVGVEGCARSPVSPEGAAGVSAAFAAIVPGSPAEVGGITASAISSNCLDCVPNMSGLHETRCSGVAHFLGCAALAAAGFQSARLPPPCTPLQRRQTRKYVNSSRGSPRAAWPQSPSNASYKSPV</sequence>
<organism evidence="2 3">
    <name type="scientific">Babesia ovata</name>
    <dbReference type="NCBI Taxonomy" id="189622"/>
    <lineage>
        <taxon>Eukaryota</taxon>
        <taxon>Sar</taxon>
        <taxon>Alveolata</taxon>
        <taxon>Apicomplexa</taxon>
        <taxon>Aconoidasida</taxon>
        <taxon>Piroplasmida</taxon>
        <taxon>Babesiidae</taxon>
        <taxon>Babesia</taxon>
    </lineage>
</organism>
<dbReference type="EMBL" id="BDSA01000004">
    <property type="protein sequence ID" value="GBE62196.1"/>
    <property type="molecule type" value="Genomic_DNA"/>
</dbReference>
<proteinExistence type="predicted"/>
<dbReference type="RefSeq" id="XP_028868439.1">
    <property type="nucleotide sequence ID" value="XM_029012606.1"/>
</dbReference>
<dbReference type="Proteomes" id="UP000236319">
    <property type="component" value="Unassembled WGS sequence"/>
</dbReference>
<dbReference type="VEuPathDB" id="PiroplasmaDB:BOVATA_036890"/>
<reference evidence="2 3" key="1">
    <citation type="journal article" date="2017" name="BMC Genomics">
        <title>Whole-genome assembly of Babesia ovata and comparative genomics between closely related pathogens.</title>
        <authorList>
            <person name="Yamagishi J."/>
            <person name="Asada M."/>
            <person name="Hakimi H."/>
            <person name="Tanaka T.Q."/>
            <person name="Sugimoto C."/>
            <person name="Kawazu S."/>
        </authorList>
    </citation>
    <scope>NUCLEOTIDE SEQUENCE [LARGE SCALE GENOMIC DNA]</scope>
    <source>
        <strain evidence="2 3">Miyake</strain>
    </source>
</reference>
<comment type="caution">
    <text evidence="2">The sequence shown here is derived from an EMBL/GenBank/DDBJ whole genome shotgun (WGS) entry which is preliminary data.</text>
</comment>
<evidence type="ECO:0000313" key="3">
    <source>
        <dbReference type="Proteomes" id="UP000236319"/>
    </source>
</evidence>
<name>A0A2H6KGT2_9APIC</name>
<keyword evidence="3" id="KW-1185">Reference proteome</keyword>
<dbReference type="AlphaFoldDB" id="A0A2H6KGT2"/>
<evidence type="ECO:0000313" key="2">
    <source>
        <dbReference type="EMBL" id="GBE62196.1"/>
    </source>
</evidence>
<feature type="compositionally biased region" description="Polar residues" evidence="1">
    <location>
        <begin position="164"/>
        <end position="175"/>
    </location>
</feature>
<accession>A0A2H6KGT2</accession>
<feature type="region of interest" description="Disordered" evidence="1">
    <location>
        <begin position="138"/>
        <end position="175"/>
    </location>
</feature>
<evidence type="ECO:0000256" key="1">
    <source>
        <dbReference type="SAM" id="MobiDB-lite"/>
    </source>
</evidence>
<protein>
    <submittedName>
        <fullName evidence="2">Voltage-dependent T-type calcium channel subunit alpha-1G-like protein, putative</fullName>
    </submittedName>
</protein>
<dbReference type="GeneID" id="39875966"/>
<gene>
    <name evidence="2" type="ORF">BOVATA_036890</name>
</gene>